<gene>
    <name evidence="1" type="ORF">VHA01S_080_00020</name>
</gene>
<dbReference type="Proteomes" id="UP000017800">
    <property type="component" value="Unassembled WGS sequence"/>
</dbReference>
<dbReference type="eggNOG" id="COG3547">
    <property type="taxonomic scope" value="Bacteria"/>
</dbReference>
<dbReference type="InterPro" id="IPR047650">
    <property type="entry name" value="Transpos_IS110"/>
</dbReference>
<organism evidence="1 2">
    <name type="scientific">Vibrio halioticoli NBRC 102217</name>
    <dbReference type="NCBI Taxonomy" id="1219072"/>
    <lineage>
        <taxon>Bacteria</taxon>
        <taxon>Pseudomonadati</taxon>
        <taxon>Pseudomonadota</taxon>
        <taxon>Gammaproteobacteria</taxon>
        <taxon>Vibrionales</taxon>
        <taxon>Vibrionaceae</taxon>
        <taxon>Vibrio</taxon>
    </lineage>
</organism>
<comment type="caution">
    <text evidence="1">The sequence shown here is derived from an EMBL/GenBank/DDBJ whole genome shotgun (WGS) entry which is preliminary data.</text>
</comment>
<dbReference type="AlphaFoldDB" id="V5FRI2"/>
<dbReference type="RefSeq" id="WP_023405554.1">
    <property type="nucleotide sequence ID" value="NZ_BAUJ01000080.1"/>
</dbReference>
<evidence type="ECO:0000313" key="2">
    <source>
        <dbReference type="Proteomes" id="UP000017800"/>
    </source>
</evidence>
<dbReference type="PANTHER" id="PTHR33055:SF3">
    <property type="entry name" value="PUTATIVE TRANSPOSASE FOR IS117-RELATED"/>
    <property type="match status" value="1"/>
</dbReference>
<proteinExistence type="predicted"/>
<sequence length="143" mass="15778">MFESSGGSNYWNQLATDFGHQSRLISSRLVSAIRQNQKTDKSDTLAIIQASQLPDIKFASGKTNSQQQAQSMLKLREQAIKQKTALKNQLKGLMREFNLPVGCSHQSFILMTELILEDEGIGKLNAMHLYIGLASGDLGHVDG</sequence>
<dbReference type="EMBL" id="BAUJ01000080">
    <property type="protein sequence ID" value="GAD91262.1"/>
    <property type="molecule type" value="Genomic_DNA"/>
</dbReference>
<dbReference type="OrthoDB" id="5289737at2"/>
<keyword evidence="2" id="KW-1185">Reference proteome</keyword>
<protein>
    <submittedName>
        <fullName evidence="1">Uncharacterized protein</fullName>
    </submittedName>
</protein>
<reference evidence="1 2" key="1">
    <citation type="submission" date="2013-11" db="EMBL/GenBank/DDBJ databases">
        <title>Whole genome shotgun sequence of Vibrio halioticoli NBRC 102217.</title>
        <authorList>
            <person name="Isaki S."/>
            <person name="Kimura A."/>
            <person name="Ohji S."/>
            <person name="Hosoyama A."/>
            <person name="Fujita N."/>
            <person name="Hashimoto M."/>
            <person name="Hosoyama Y."/>
            <person name="Yamazoe A."/>
        </authorList>
    </citation>
    <scope>NUCLEOTIDE SEQUENCE [LARGE SCALE GENOMIC DNA]</scope>
    <source>
        <strain evidence="1 2">NBRC 102217</strain>
    </source>
</reference>
<evidence type="ECO:0000313" key="1">
    <source>
        <dbReference type="EMBL" id="GAD91262.1"/>
    </source>
</evidence>
<dbReference type="PANTHER" id="PTHR33055">
    <property type="entry name" value="TRANSPOSASE FOR INSERTION SEQUENCE ELEMENT IS1111A"/>
    <property type="match status" value="1"/>
</dbReference>
<name>V5FRI2_9VIBR</name>
<accession>V5FRI2</accession>